<dbReference type="Proteomes" id="UP000683246">
    <property type="component" value="Chromosome"/>
</dbReference>
<accession>A0A8J8MN17</accession>
<reference evidence="1" key="1">
    <citation type="submission" date="2020-07" db="EMBL/GenBank/DDBJ databases">
        <title>Vallitalea pronyensis genome.</title>
        <authorList>
            <person name="Postec A."/>
        </authorList>
    </citation>
    <scope>NUCLEOTIDE SEQUENCE</scope>
    <source>
        <strain evidence="1">FatNI3</strain>
    </source>
</reference>
<dbReference type="AlphaFoldDB" id="A0A8J8MN17"/>
<keyword evidence="2" id="KW-1185">Reference proteome</keyword>
<dbReference type="KEGG" id="vpy:HZI73_18980"/>
<name>A0A8J8MN17_9FIRM</name>
<evidence type="ECO:0000313" key="1">
    <source>
        <dbReference type="EMBL" id="QUI24248.1"/>
    </source>
</evidence>
<sequence length="59" mass="7245">MKNLNKLNEMPIAELNHHELDKLTHLEKDLNEKYYIIAFDRQQDTTPMDDQSRQYVYYE</sequence>
<gene>
    <name evidence="1" type="ORF">HZI73_18980</name>
</gene>
<dbReference type="RefSeq" id="WP_212694942.1">
    <property type="nucleotide sequence ID" value="NZ_CP058649.1"/>
</dbReference>
<dbReference type="EMBL" id="CP058649">
    <property type="protein sequence ID" value="QUI24248.1"/>
    <property type="molecule type" value="Genomic_DNA"/>
</dbReference>
<proteinExistence type="predicted"/>
<organism evidence="1 2">
    <name type="scientific">Vallitalea pronyensis</name>
    <dbReference type="NCBI Taxonomy" id="1348613"/>
    <lineage>
        <taxon>Bacteria</taxon>
        <taxon>Bacillati</taxon>
        <taxon>Bacillota</taxon>
        <taxon>Clostridia</taxon>
        <taxon>Lachnospirales</taxon>
        <taxon>Vallitaleaceae</taxon>
        <taxon>Vallitalea</taxon>
    </lineage>
</organism>
<evidence type="ECO:0000313" key="2">
    <source>
        <dbReference type="Proteomes" id="UP000683246"/>
    </source>
</evidence>
<protein>
    <submittedName>
        <fullName evidence="1">Uncharacterized protein</fullName>
    </submittedName>
</protein>